<dbReference type="EMBL" id="MCGN01000005">
    <property type="protein sequence ID" value="ORY96426.1"/>
    <property type="molecule type" value="Genomic_DNA"/>
</dbReference>
<protein>
    <submittedName>
        <fullName evidence="2">Uncharacterized protein</fullName>
    </submittedName>
</protein>
<dbReference type="Proteomes" id="UP000242180">
    <property type="component" value="Unassembled WGS sequence"/>
</dbReference>
<gene>
    <name evidence="2" type="ORF">BCR43DRAFT_276056</name>
</gene>
<organism evidence="2 3">
    <name type="scientific">Syncephalastrum racemosum</name>
    <name type="common">Filamentous fungus</name>
    <dbReference type="NCBI Taxonomy" id="13706"/>
    <lineage>
        <taxon>Eukaryota</taxon>
        <taxon>Fungi</taxon>
        <taxon>Fungi incertae sedis</taxon>
        <taxon>Mucoromycota</taxon>
        <taxon>Mucoromycotina</taxon>
        <taxon>Mucoromycetes</taxon>
        <taxon>Mucorales</taxon>
        <taxon>Syncephalastraceae</taxon>
        <taxon>Syncephalastrum</taxon>
    </lineage>
</organism>
<accession>A0A1X2HDL5</accession>
<keyword evidence="1" id="KW-0812">Transmembrane</keyword>
<keyword evidence="1" id="KW-1133">Transmembrane helix</keyword>
<sequence length="89" mass="9807">MELVHAVIELTMLPHTFMCLGPDGYTKLSWSERSPLVWLVPGCGWPGLCPVCTALIVLGCLLSYVIDSGPSCHSVKCAYLLHTDRVWDC</sequence>
<evidence type="ECO:0000256" key="1">
    <source>
        <dbReference type="SAM" id="Phobius"/>
    </source>
</evidence>
<keyword evidence="3" id="KW-1185">Reference proteome</keyword>
<dbReference type="InParanoid" id="A0A1X2HDL5"/>
<evidence type="ECO:0000313" key="2">
    <source>
        <dbReference type="EMBL" id="ORY96426.1"/>
    </source>
</evidence>
<dbReference type="AlphaFoldDB" id="A0A1X2HDL5"/>
<proteinExistence type="predicted"/>
<comment type="caution">
    <text evidence="2">The sequence shown here is derived from an EMBL/GenBank/DDBJ whole genome shotgun (WGS) entry which is preliminary data.</text>
</comment>
<name>A0A1X2HDL5_SYNRA</name>
<reference evidence="2 3" key="1">
    <citation type="submission" date="2016-07" db="EMBL/GenBank/DDBJ databases">
        <title>Pervasive Adenine N6-methylation of Active Genes in Fungi.</title>
        <authorList>
            <consortium name="DOE Joint Genome Institute"/>
            <person name="Mondo S.J."/>
            <person name="Dannebaum R.O."/>
            <person name="Kuo R.C."/>
            <person name="Labutti K."/>
            <person name="Haridas S."/>
            <person name="Kuo A."/>
            <person name="Salamov A."/>
            <person name="Ahrendt S.R."/>
            <person name="Lipzen A."/>
            <person name="Sullivan W."/>
            <person name="Andreopoulos W.B."/>
            <person name="Clum A."/>
            <person name="Lindquist E."/>
            <person name="Daum C."/>
            <person name="Ramamoorthy G.K."/>
            <person name="Gryganskyi A."/>
            <person name="Culley D."/>
            <person name="Magnuson J.K."/>
            <person name="James T.Y."/>
            <person name="O'Malley M.A."/>
            <person name="Stajich J.E."/>
            <person name="Spatafora J.W."/>
            <person name="Visel A."/>
            <person name="Grigoriev I.V."/>
        </authorList>
    </citation>
    <scope>NUCLEOTIDE SEQUENCE [LARGE SCALE GENOMIC DNA]</scope>
    <source>
        <strain evidence="2 3">NRRL 2496</strain>
    </source>
</reference>
<evidence type="ECO:0000313" key="3">
    <source>
        <dbReference type="Proteomes" id="UP000242180"/>
    </source>
</evidence>
<feature type="transmembrane region" description="Helical" evidence="1">
    <location>
        <begin position="45"/>
        <end position="66"/>
    </location>
</feature>
<keyword evidence="1" id="KW-0472">Membrane</keyword>